<protein>
    <submittedName>
        <fullName evidence="2">Uncharacterized protein</fullName>
    </submittedName>
</protein>
<organism evidence="1 2">
    <name type="scientific">Panagrolaimus sp. ES5</name>
    <dbReference type="NCBI Taxonomy" id="591445"/>
    <lineage>
        <taxon>Eukaryota</taxon>
        <taxon>Metazoa</taxon>
        <taxon>Ecdysozoa</taxon>
        <taxon>Nematoda</taxon>
        <taxon>Chromadorea</taxon>
        <taxon>Rhabditida</taxon>
        <taxon>Tylenchina</taxon>
        <taxon>Panagrolaimomorpha</taxon>
        <taxon>Panagrolaimoidea</taxon>
        <taxon>Panagrolaimidae</taxon>
        <taxon>Panagrolaimus</taxon>
    </lineage>
</organism>
<sequence>MEIADIDDLQPDDLTKILKDKKFLVYLLQSLADHYGKLLDLKYVKIRPEFTTEFFATYWLLLINKIDLRITTQFVLNTKKLADENEIEERNKFMLVLLFVAFWIADKNNYCPNVTLKEPMSLLVHACFNKFFKDIYRGNDEDFKTFIFADNKENSRASPNSLLSFSNLSLNSSDFSGFNNATPNVKTSAKPKISISESDCLKEKNHRLKDTVERLQNEKQHLEAELDAKKNELENINIIYSDLIESKHDIHENLMNANQEIAALKNQINALKDVNEKLQKERQQLEEEIDNVKFENDQNPKMLTKDDDANSTVTEIVYPQRTSSSASSFLMFSLSLLIFTATGIYFFGALVPSWILHHDHLPPQ</sequence>
<reference evidence="2" key="1">
    <citation type="submission" date="2022-11" db="UniProtKB">
        <authorList>
            <consortium name="WormBaseParasite"/>
        </authorList>
    </citation>
    <scope>IDENTIFICATION</scope>
</reference>
<evidence type="ECO:0000313" key="1">
    <source>
        <dbReference type="Proteomes" id="UP000887579"/>
    </source>
</evidence>
<proteinExistence type="predicted"/>
<dbReference type="WBParaSite" id="ES5_v2.g831.t1">
    <property type="protein sequence ID" value="ES5_v2.g831.t1"/>
    <property type="gene ID" value="ES5_v2.g831"/>
</dbReference>
<dbReference type="Proteomes" id="UP000887579">
    <property type="component" value="Unplaced"/>
</dbReference>
<evidence type="ECO:0000313" key="2">
    <source>
        <dbReference type="WBParaSite" id="ES5_v2.g831.t1"/>
    </source>
</evidence>
<accession>A0AC34GU38</accession>
<name>A0AC34GU38_9BILA</name>